<dbReference type="InterPro" id="IPR000182">
    <property type="entry name" value="GNAT_dom"/>
</dbReference>
<keyword evidence="1" id="KW-0808">Transferase</keyword>
<organism evidence="4 5">
    <name type="scientific">Sinanaerobacter chloroacetimidivorans</name>
    <dbReference type="NCBI Taxonomy" id="2818044"/>
    <lineage>
        <taxon>Bacteria</taxon>
        <taxon>Bacillati</taxon>
        <taxon>Bacillota</taxon>
        <taxon>Clostridia</taxon>
        <taxon>Peptostreptococcales</taxon>
        <taxon>Anaerovoracaceae</taxon>
        <taxon>Sinanaerobacter</taxon>
    </lineage>
</organism>
<reference evidence="4" key="1">
    <citation type="submission" date="2021-04" db="EMBL/GenBank/DDBJ databases">
        <title>Sinoanaerobacter chloroacetimidivorans sp. nov., an obligate anaerobic bacterium isolated from anaerobic sludge.</title>
        <authorList>
            <person name="Bao Y."/>
        </authorList>
    </citation>
    <scope>NUCLEOTIDE SEQUENCE</scope>
    <source>
        <strain evidence="4">BAD-6</strain>
    </source>
</reference>
<dbReference type="Pfam" id="PF13420">
    <property type="entry name" value="Acetyltransf_4"/>
    <property type="match status" value="1"/>
</dbReference>
<dbReference type="RefSeq" id="WP_227016561.1">
    <property type="nucleotide sequence ID" value="NZ_JAGSND010000001.1"/>
</dbReference>
<dbReference type="EMBL" id="JAGSND010000001">
    <property type="protein sequence ID" value="MBR0596431.1"/>
    <property type="molecule type" value="Genomic_DNA"/>
</dbReference>
<evidence type="ECO:0000259" key="3">
    <source>
        <dbReference type="PROSITE" id="PS51186"/>
    </source>
</evidence>
<dbReference type="SUPFAM" id="SSF55729">
    <property type="entry name" value="Acyl-CoA N-acyltransferases (Nat)"/>
    <property type="match status" value="1"/>
</dbReference>
<accession>A0A8J7VZJ8</accession>
<dbReference type="Proteomes" id="UP000675664">
    <property type="component" value="Unassembled WGS sequence"/>
</dbReference>
<dbReference type="GO" id="GO:0016747">
    <property type="term" value="F:acyltransferase activity, transferring groups other than amino-acyl groups"/>
    <property type="evidence" value="ECO:0007669"/>
    <property type="project" value="InterPro"/>
</dbReference>
<gene>
    <name evidence="4" type="ORF">KCX82_00950</name>
</gene>
<dbReference type="PANTHER" id="PTHR43072">
    <property type="entry name" value="N-ACETYLTRANSFERASE"/>
    <property type="match status" value="1"/>
</dbReference>
<sequence>MTDNINIRFAKPEDVAALVDIYRPYVLDTAITFEYEVPSTEEFWRRMNAIQRKYPYIVAECCGEIVGYAYVGSFVGRAAYDWSVETTIYLKQDKRKQGVGRKLYEAMECILKEMHIINLNACIGYPETDDEYLTKNSVEFHRHIGYSLVGEFHKCGYKFGRWYNMVWMEKMIGSHPEKPVAIINVNDIRGLLQDKYHIE</sequence>
<evidence type="ECO:0000313" key="5">
    <source>
        <dbReference type="Proteomes" id="UP000675664"/>
    </source>
</evidence>
<reference evidence="4" key="2">
    <citation type="submission" date="2021-04" db="EMBL/GenBank/DDBJ databases">
        <authorList>
            <person name="Liu J."/>
        </authorList>
    </citation>
    <scope>NUCLEOTIDE SEQUENCE</scope>
    <source>
        <strain evidence="4">BAD-6</strain>
    </source>
</reference>
<evidence type="ECO:0000313" key="4">
    <source>
        <dbReference type="EMBL" id="MBR0596431.1"/>
    </source>
</evidence>
<dbReference type="CDD" id="cd04301">
    <property type="entry name" value="NAT_SF"/>
    <property type="match status" value="1"/>
</dbReference>
<dbReference type="InterPro" id="IPR016181">
    <property type="entry name" value="Acyl_CoA_acyltransferase"/>
</dbReference>
<dbReference type="AlphaFoldDB" id="A0A8J7VZJ8"/>
<dbReference type="PANTHER" id="PTHR43072:SF23">
    <property type="entry name" value="UPF0039 PROTEIN C11D3.02C"/>
    <property type="match status" value="1"/>
</dbReference>
<keyword evidence="5" id="KW-1185">Reference proteome</keyword>
<dbReference type="Gene3D" id="3.40.630.30">
    <property type="match status" value="1"/>
</dbReference>
<keyword evidence="2" id="KW-0012">Acyltransferase</keyword>
<proteinExistence type="predicted"/>
<protein>
    <submittedName>
        <fullName evidence="4">GNAT family N-acetyltransferase</fullName>
    </submittedName>
</protein>
<dbReference type="PROSITE" id="PS51186">
    <property type="entry name" value="GNAT"/>
    <property type="match status" value="1"/>
</dbReference>
<name>A0A8J7VZJ8_9FIRM</name>
<evidence type="ECO:0000256" key="1">
    <source>
        <dbReference type="ARBA" id="ARBA00022679"/>
    </source>
</evidence>
<comment type="caution">
    <text evidence="4">The sequence shown here is derived from an EMBL/GenBank/DDBJ whole genome shotgun (WGS) entry which is preliminary data.</text>
</comment>
<feature type="domain" description="N-acetyltransferase" evidence="3">
    <location>
        <begin position="5"/>
        <end position="173"/>
    </location>
</feature>
<evidence type="ECO:0000256" key="2">
    <source>
        <dbReference type="ARBA" id="ARBA00023315"/>
    </source>
</evidence>